<dbReference type="HOGENOM" id="CLU_2237241_0_0_1"/>
<gene>
    <name evidence="1" type="ORF">BOTBODRAFT_114572</name>
</gene>
<dbReference type="PANTHER" id="PTHR38645:SF1">
    <property type="entry name" value="YALI0F12243P"/>
    <property type="match status" value="1"/>
</dbReference>
<dbReference type="EMBL" id="KL198059">
    <property type="protein sequence ID" value="KDQ11337.1"/>
    <property type="molecule type" value="Genomic_DNA"/>
</dbReference>
<reference evidence="2" key="1">
    <citation type="journal article" date="2014" name="Proc. Natl. Acad. Sci. U.S.A.">
        <title>Extensive sampling of basidiomycete genomes demonstrates inadequacy of the white-rot/brown-rot paradigm for wood decay fungi.</title>
        <authorList>
            <person name="Riley R."/>
            <person name="Salamov A.A."/>
            <person name="Brown D.W."/>
            <person name="Nagy L.G."/>
            <person name="Floudas D."/>
            <person name="Held B.W."/>
            <person name="Levasseur A."/>
            <person name="Lombard V."/>
            <person name="Morin E."/>
            <person name="Otillar R."/>
            <person name="Lindquist E.A."/>
            <person name="Sun H."/>
            <person name="LaButti K.M."/>
            <person name="Schmutz J."/>
            <person name="Jabbour D."/>
            <person name="Luo H."/>
            <person name="Baker S.E."/>
            <person name="Pisabarro A.G."/>
            <person name="Walton J.D."/>
            <person name="Blanchette R.A."/>
            <person name="Henrissat B."/>
            <person name="Martin F."/>
            <person name="Cullen D."/>
            <person name="Hibbett D.S."/>
            <person name="Grigoriev I.V."/>
        </authorList>
    </citation>
    <scope>NUCLEOTIDE SEQUENCE [LARGE SCALE GENOMIC DNA]</scope>
    <source>
        <strain evidence="2">FD-172 SS1</strain>
    </source>
</reference>
<evidence type="ECO:0000313" key="1">
    <source>
        <dbReference type="EMBL" id="KDQ11337.1"/>
    </source>
</evidence>
<feature type="non-terminal residue" evidence="1">
    <location>
        <position position="94"/>
    </location>
</feature>
<dbReference type="InParanoid" id="A0A067MHJ2"/>
<organism evidence="1 2">
    <name type="scientific">Botryobasidium botryosum (strain FD-172 SS1)</name>
    <dbReference type="NCBI Taxonomy" id="930990"/>
    <lineage>
        <taxon>Eukaryota</taxon>
        <taxon>Fungi</taxon>
        <taxon>Dikarya</taxon>
        <taxon>Basidiomycota</taxon>
        <taxon>Agaricomycotina</taxon>
        <taxon>Agaricomycetes</taxon>
        <taxon>Cantharellales</taxon>
        <taxon>Botryobasidiaceae</taxon>
        <taxon>Botryobasidium</taxon>
    </lineage>
</organism>
<accession>A0A067MHJ2</accession>
<protein>
    <submittedName>
        <fullName evidence="1">Uncharacterized protein</fullName>
    </submittedName>
</protein>
<dbReference type="OrthoDB" id="21418at2759"/>
<sequence length="94" mass="10096">MDSIANLQESLPNANLVSAEKDLLNNFKAAALSITTLYKSSLKTSKRSYSAGYEACLTDVLHFIQAGVSVDVDNGGGMTIGRIMDWVEGRLDAL</sequence>
<keyword evidence="2" id="KW-1185">Reference proteome</keyword>
<dbReference type="AlphaFoldDB" id="A0A067MHJ2"/>
<dbReference type="PANTHER" id="PTHR38645">
    <property type="entry name" value="CHROMOSOME 9, WHOLE GENOME SHOTGUN SEQUENCE"/>
    <property type="match status" value="1"/>
</dbReference>
<name>A0A067MHJ2_BOTB1</name>
<dbReference type="Proteomes" id="UP000027195">
    <property type="component" value="Unassembled WGS sequence"/>
</dbReference>
<evidence type="ECO:0000313" key="2">
    <source>
        <dbReference type="Proteomes" id="UP000027195"/>
    </source>
</evidence>
<proteinExistence type="predicted"/>